<dbReference type="InterPro" id="IPR036922">
    <property type="entry name" value="Rieske_2Fe-2S_sf"/>
</dbReference>
<dbReference type="Pfam" id="PF00355">
    <property type="entry name" value="Rieske"/>
    <property type="match status" value="1"/>
</dbReference>
<feature type="domain" description="Rieske" evidence="7">
    <location>
        <begin position="46"/>
        <end position="155"/>
    </location>
</feature>
<organism evidence="8 9">
    <name type="scientific">Sphingobium amiense</name>
    <dbReference type="NCBI Taxonomy" id="135719"/>
    <lineage>
        <taxon>Bacteria</taxon>
        <taxon>Pseudomonadati</taxon>
        <taxon>Pseudomonadota</taxon>
        <taxon>Alphaproteobacteria</taxon>
        <taxon>Sphingomonadales</taxon>
        <taxon>Sphingomonadaceae</taxon>
        <taxon>Sphingobium</taxon>
    </lineage>
</organism>
<dbReference type="CDD" id="cd08882">
    <property type="entry name" value="RHO_alpha_C_MupW-like"/>
    <property type="match status" value="1"/>
</dbReference>
<keyword evidence="8" id="KW-0223">Dioxygenase</keyword>
<evidence type="ECO:0000256" key="1">
    <source>
        <dbReference type="ARBA" id="ARBA00001962"/>
    </source>
</evidence>
<accession>A0A494W8U6</accession>
<dbReference type="PROSITE" id="PS51296">
    <property type="entry name" value="RIESKE"/>
    <property type="match status" value="1"/>
</dbReference>
<keyword evidence="5" id="KW-0408">Iron</keyword>
<dbReference type="GO" id="GO:0051213">
    <property type="term" value="F:dioxygenase activity"/>
    <property type="evidence" value="ECO:0007669"/>
    <property type="project" value="UniProtKB-KW"/>
</dbReference>
<comment type="cofactor">
    <cofactor evidence="1">
        <name>Fe cation</name>
        <dbReference type="ChEBI" id="CHEBI:24875"/>
    </cofactor>
</comment>
<evidence type="ECO:0000256" key="6">
    <source>
        <dbReference type="ARBA" id="ARBA00023014"/>
    </source>
</evidence>
<dbReference type="Gene3D" id="3.90.380.10">
    <property type="entry name" value="Naphthalene 1,2-dioxygenase Alpha Subunit, Chain A, domain 1"/>
    <property type="match status" value="1"/>
</dbReference>
<dbReference type="PRINTS" id="PR00090">
    <property type="entry name" value="RNGDIOXGNASE"/>
</dbReference>
<sequence>MTVETLMGRQMAEYDPPVRGDPITGERYYSQRWADAEWAHVWTKVWHVGGMAADLLDAGDFLTHNLGRESVVMVKQEDGSVRAFYNACLHRGYRLAWTEIGGAPQLVCGYHGWRYDPDGTLAHVQDPDDFPGGNPCGKHRLTEIRCEQWGGFVWFTMDADAASLRDWLGPQVHDHLAQWGMEKMTRVYAVTSDVPCNWKIVRDNFNESYHLPTLHPEIATVINDRVEDCEFRIYADTGHNMMRMPGLQPSARYPTHQVLDLPLAQALEYWELDPKAYEGNAMAAREAIAQQKRRLGAAKGYAHYEAMGDTEIVDYFHFTLWPNITFTMWPDGVQLLRSEPHPTDPERCIFDHWFMAHAIGDTGVVIGPNGPTPLEPVDRERIVFGEKTLGVVADQDLSVATGQQLGLHSKGFRGGILANQEKRVQFFHEKLNDVCGIHD</sequence>
<evidence type="ECO:0000256" key="4">
    <source>
        <dbReference type="ARBA" id="ARBA00023002"/>
    </source>
</evidence>
<protein>
    <submittedName>
        <fullName evidence="8">Aromatic ring-hydroxylating dioxygenase subunit alpha</fullName>
    </submittedName>
</protein>
<proteinExistence type="predicted"/>
<dbReference type="SUPFAM" id="SSF50022">
    <property type="entry name" value="ISP domain"/>
    <property type="match status" value="1"/>
</dbReference>
<dbReference type="AlphaFoldDB" id="A0A494W8U6"/>
<dbReference type="GO" id="GO:0051537">
    <property type="term" value="F:2 iron, 2 sulfur cluster binding"/>
    <property type="evidence" value="ECO:0007669"/>
    <property type="project" value="UniProtKB-KW"/>
</dbReference>
<gene>
    <name evidence="8" type="ORF">SAMIE_1032570</name>
</gene>
<dbReference type="Proteomes" id="UP000279959">
    <property type="component" value="Chromosome"/>
</dbReference>
<keyword evidence="4" id="KW-0560">Oxidoreductase</keyword>
<evidence type="ECO:0000313" key="9">
    <source>
        <dbReference type="Proteomes" id="UP000279959"/>
    </source>
</evidence>
<reference evidence="8 9" key="1">
    <citation type="submission" date="2018-05" db="EMBL/GenBank/DDBJ databases">
        <title>Complete Genome Sequence of the Nonylphenol-Degrading Bacterium Sphingobium amiense DSM 16289T.</title>
        <authorList>
            <person name="Ootsuka M."/>
            <person name="Nishizawa T."/>
            <person name="Ohta H."/>
        </authorList>
    </citation>
    <scope>NUCLEOTIDE SEQUENCE [LARGE SCALE GENOMIC DNA]</scope>
    <source>
        <strain evidence="8 9">DSM 16289</strain>
    </source>
</reference>
<keyword evidence="3" id="KW-0479">Metal-binding</keyword>
<dbReference type="CDD" id="cd03469">
    <property type="entry name" value="Rieske_RO_Alpha_N"/>
    <property type="match status" value="1"/>
</dbReference>
<dbReference type="EMBL" id="AP018664">
    <property type="protein sequence ID" value="BBD99756.1"/>
    <property type="molecule type" value="Genomic_DNA"/>
</dbReference>
<dbReference type="KEGG" id="sami:SAMIE_1032570"/>
<dbReference type="Pfam" id="PF00848">
    <property type="entry name" value="Ring_hydroxyl_A"/>
    <property type="match status" value="1"/>
</dbReference>
<evidence type="ECO:0000259" key="7">
    <source>
        <dbReference type="PROSITE" id="PS51296"/>
    </source>
</evidence>
<dbReference type="RefSeq" id="WP_066695806.1">
    <property type="nucleotide sequence ID" value="NZ_AP018664.1"/>
</dbReference>
<evidence type="ECO:0000256" key="5">
    <source>
        <dbReference type="ARBA" id="ARBA00023004"/>
    </source>
</evidence>
<name>A0A494W8U6_9SPHN</name>
<dbReference type="GO" id="GO:0005506">
    <property type="term" value="F:iron ion binding"/>
    <property type="evidence" value="ECO:0007669"/>
    <property type="project" value="InterPro"/>
</dbReference>
<dbReference type="PANTHER" id="PTHR43756:SF5">
    <property type="entry name" value="CHOLINE MONOOXYGENASE, CHLOROPLASTIC"/>
    <property type="match status" value="1"/>
</dbReference>
<evidence type="ECO:0000313" key="8">
    <source>
        <dbReference type="EMBL" id="BBD99756.1"/>
    </source>
</evidence>
<dbReference type="SUPFAM" id="SSF55961">
    <property type="entry name" value="Bet v1-like"/>
    <property type="match status" value="1"/>
</dbReference>
<keyword evidence="2" id="KW-0001">2Fe-2S</keyword>
<keyword evidence="9" id="KW-1185">Reference proteome</keyword>
<dbReference type="InterPro" id="IPR017941">
    <property type="entry name" value="Rieske_2Fe-2S"/>
</dbReference>
<keyword evidence="6" id="KW-0411">Iron-sulfur</keyword>
<evidence type="ECO:0000256" key="3">
    <source>
        <dbReference type="ARBA" id="ARBA00022723"/>
    </source>
</evidence>
<evidence type="ECO:0000256" key="2">
    <source>
        <dbReference type="ARBA" id="ARBA00022714"/>
    </source>
</evidence>
<dbReference type="InterPro" id="IPR001663">
    <property type="entry name" value="Rng_hydr_dOase-A"/>
</dbReference>
<dbReference type="Gene3D" id="2.102.10.10">
    <property type="entry name" value="Rieske [2Fe-2S] iron-sulphur domain"/>
    <property type="match status" value="1"/>
</dbReference>
<dbReference type="InterPro" id="IPR015879">
    <property type="entry name" value="Ring_hydroxy_dOase_asu_C_dom"/>
</dbReference>
<dbReference type="PANTHER" id="PTHR43756">
    <property type="entry name" value="CHOLINE MONOOXYGENASE, CHLOROPLASTIC"/>
    <property type="match status" value="1"/>
</dbReference>